<evidence type="ECO:0000256" key="7">
    <source>
        <dbReference type="ARBA" id="ARBA00023237"/>
    </source>
</evidence>
<dbReference type="Proteomes" id="UP001251857">
    <property type="component" value="Unassembled WGS sequence"/>
</dbReference>
<keyword evidence="12" id="KW-1185">Reference proteome</keyword>
<protein>
    <submittedName>
        <fullName evidence="11">TolC family outer membrane protein</fullName>
    </submittedName>
</protein>
<dbReference type="SUPFAM" id="SSF56954">
    <property type="entry name" value="Outer membrane efflux proteins (OEP)"/>
    <property type="match status" value="1"/>
</dbReference>
<evidence type="ECO:0000256" key="6">
    <source>
        <dbReference type="ARBA" id="ARBA00023136"/>
    </source>
</evidence>
<gene>
    <name evidence="11" type="ORF">RM532_06060</name>
</gene>
<feature type="coiled-coil region" evidence="8">
    <location>
        <begin position="121"/>
        <end position="180"/>
    </location>
</feature>
<comment type="subcellular location">
    <subcellularLocation>
        <location evidence="1">Cell outer membrane</location>
    </subcellularLocation>
</comment>
<keyword evidence="7" id="KW-0998">Cell outer membrane</keyword>
<organism evidence="11 12">
    <name type="scientific">Spectribacter hydrogenoxidans</name>
    <dbReference type="NCBI Taxonomy" id="3075608"/>
    <lineage>
        <taxon>Bacteria</taxon>
        <taxon>Pseudomonadati</taxon>
        <taxon>Pseudomonadota</taxon>
        <taxon>Gammaproteobacteria</taxon>
        <taxon>Salinisphaerales</taxon>
        <taxon>Salinisphaeraceae</taxon>
        <taxon>Spectribacter</taxon>
    </lineage>
</organism>
<evidence type="ECO:0000256" key="8">
    <source>
        <dbReference type="SAM" id="Coils"/>
    </source>
</evidence>
<comment type="similarity">
    <text evidence="2">Belongs to the outer membrane factor (OMF) (TC 1.B.17) family.</text>
</comment>
<reference evidence="11 12" key="1">
    <citation type="submission" date="2023-09" db="EMBL/GenBank/DDBJ databases">
        <authorList>
            <person name="Rey-Velasco X."/>
        </authorList>
    </citation>
    <scope>NUCLEOTIDE SEQUENCE [LARGE SCALE GENOMIC DNA]</scope>
    <source>
        <strain evidence="11 12">W335</strain>
    </source>
</reference>
<dbReference type="PANTHER" id="PTHR30026:SF20">
    <property type="entry name" value="OUTER MEMBRANE PROTEIN TOLC"/>
    <property type="match status" value="1"/>
</dbReference>
<name>A0ABU3BYX3_9GAMM</name>
<dbReference type="InterPro" id="IPR003423">
    <property type="entry name" value="OMP_efflux"/>
</dbReference>
<proteinExistence type="inferred from homology"/>
<dbReference type="Pfam" id="PF02321">
    <property type="entry name" value="OEP"/>
    <property type="match status" value="2"/>
</dbReference>
<keyword evidence="4" id="KW-1134">Transmembrane beta strand</keyword>
<dbReference type="InterPro" id="IPR051906">
    <property type="entry name" value="TolC-like"/>
</dbReference>
<feature type="chain" id="PRO_5045213382" evidence="10">
    <location>
        <begin position="22"/>
        <end position="463"/>
    </location>
</feature>
<evidence type="ECO:0000256" key="1">
    <source>
        <dbReference type="ARBA" id="ARBA00004442"/>
    </source>
</evidence>
<dbReference type="InterPro" id="IPR010130">
    <property type="entry name" value="T1SS_OMP_TolC"/>
</dbReference>
<evidence type="ECO:0000256" key="4">
    <source>
        <dbReference type="ARBA" id="ARBA00022452"/>
    </source>
</evidence>
<dbReference type="RefSeq" id="WP_311652299.1">
    <property type="nucleotide sequence ID" value="NZ_JAVRIB010000005.1"/>
</dbReference>
<feature type="region of interest" description="Disordered" evidence="9">
    <location>
        <begin position="72"/>
        <end position="96"/>
    </location>
</feature>
<keyword evidence="10" id="KW-0732">Signal</keyword>
<evidence type="ECO:0000256" key="9">
    <source>
        <dbReference type="SAM" id="MobiDB-lite"/>
    </source>
</evidence>
<dbReference type="Gene3D" id="1.20.1600.10">
    <property type="entry name" value="Outer membrane efflux proteins (OEP)"/>
    <property type="match status" value="1"/>
</dbReference>
<keyword evidence="6" id="KW-0472">Membrane</keyword>
<dbReference type="EMBL" id="JAVRIB010000005">
    <property type="protein sequence ID" value="MDT0634515.1"/>
    <property type="molecule type" value="Genomic_DNA"/>
</dbReference>
<keyword evidence="8" id="KW-0175">Coiled coil</keyword>
<comment type="caution">
    <text evidence="11">The sequence shown here is derived from an EMBL/GenBank/DDBJ whole genome shotgun (WGS) entry which is preliminary data.</text>
</comment>
<evidence type="ECO:0000256" key="10">
    <source>
        <dbReference type="SAM" id="SignalP"/>
    </source>
</evidence>
<dbReference type="PANTHER" id="PTHR30026">
    <property type="entry name" value="OUTER MEMBRANE PROTEIN TOLC"/>
    <property type="match status" value="1"/>
</dbReference>
<keyword evidence="5" id="KW-0812">Transmembrane</keyword>
<keyword evidence="3" id="KW-0813">Transport</keyword>
<evidence type="ECO:0000313" key="11">
    <source>
        <dbReference type="EMBL" id="MDT0634515.1"/>
    </source>
</evidence>
<sequence>MRAIAVIAAVVLLPSAGTAAAADDLLQVYDRARTADTELQSARAEAGAADARYRQARGQLLPNISGSASYSQVSQEQRFEGTDGADAGFGGGGGNDDFQEQQSLTLSFSQPLFDWTAWQAKDAAAARGEAAERDLAAAEQSLMVRTARAYFDVLAARDDLEAAQRQQEVIARQLDRADAAYESGLSPVTERQEAQSELDGARVEAITARNSLNRARDALRQLTGQAPAGLAPLADTGPASVTEADVETWLARAQSRSPAVAAARRAYAGAREDMDSQQGGHLPTVSLVGRIGESEQVVNFPVGGTSGEFDSITETRSVGIELSLPIFSGGATSAAVDEARYQLEQARQDLIAARRQVTVDVRTAYDDVTAAAARIEALDAAIASGETAVEAARAGRQTGTRNILDVLEAEIELVRRRADRQQAWYDFFSAQLRLRQAAGILVRDDLERVNARLAKADTATGQE</sequence>
<accession>A0ABU3BYX3</accession>
<evidence type="ECO:0000256" key="5">
    <source>
        <dbReference type="ARBA" id="ARBA00022692"/>
    </source>
</evidence>
<evidence type="ECO:0000313" key="12">
    <source>
        <dbReference type="Proteomes" id="UP001251857"/>
    </source>
</evidence>
<dbReference type="NCBIfam" id="TIGR01844">
    <property type="entry name" value="type_I_sec_TolC"/>
    <property type="match status" value="1"/>
</dbReference>
<evidence type="ECO:0000256" key="2">
    <source>
        <dbReference type="ARBA" id="ARBA00007613"/>
    </source>
</evidence>
<feature type="signal peptide" evidence="10">
    <location>
        <begin position="1"/>
        <end position="21"/>
    </location>
</feature>
<evidence type="ECO:0000256" key="3">
    <source>
        <dbReference type="ARBA" id="ARBA00022448"/>
    </source>
</evidence>